<dbReference type="SUPFAM" id="SSF81296">
    <property type="entry name" value="E set domains"/>
    <property type="match status" value="1"/>
</dbReference>
<proteinExistence type="predicted"/>
<accession>A0A0G1NRD5</accession>
<evidence type="ECO:0008006" key="4">
    <source>
        <dbReference type="Google" id="ProtNLM"/>
    </source>
</evidence>
<keyword evidence="1" id="KW-1133">Transmembrane helix</keyword>
<gene>
    <name evidence="2" type="ORF">UW84_C0002G0003</name>
</gene>
<feature type="transmembrane region" description="Helical" evidence="1">
    <location>
        <begin position="206"/>
        <end position="232"/>
    </location>
</feature>
<evidence type="ECO:0000256" key="1">
    <source>
        <dbReference type="SAM" id="Phobius"/>
    </source>
</evidence>
<feature type="transmembrane region" description="Helical" evidence="1">
    <location>
        <begin position="239"/>
        <end position="256"/>
    </location>
</feature>
<dbReference type="AlphaFoldDB" id="A0A0G1NRD5"/>
<reference evidence="2 3" key="1">
    <citation type="journal article" date="2015" name="Nature">
        <title>rRNA introns, odd ribosomes, and small enigmatic genomes across a large radiation of phyla.</title>
        <authorList>
            <person name="Brown C.T."/>
            <person name="Hug L.A."/>
            <person name="Thomas B.C."/>
            <person name="Sharon I."/>
            <person name="Castelle C.J."/>
            <person name="Singh A."/>
            <person name="Wilkins M.J."/>
            <person name="Williams K.H."/>
            <person name="Banfield J.F."/>
        </authorList>
    </citation>
    <scope>NUCLEOTIDE SEQUENCE [LARGE SCALE GENOMIC DNA]</scope>
</reference>
<dbReference type="InterPro" id="IPR014756">
    <property type="entry name" value="Ig_E-set"/>
</dbReference>
<comment type="caution">
    <text evidence="2">The sequence shown here is derived from an EMBL/GenBank/DDBJ whole genome shotgun (WGS) entry which is preliminary data.</text>
</comment>
<feature type="transmembrane region" description="Helical" evidence="1">
    <location>
        <begin position="262"/>
        <end position="280"/>
    </location>
</feature>
<feature type="transmembrane region" description="Helical" evidence="1">
    <location>
        <begin position="6"/>
        <end position="25"/>
    </location>
</feature>
<feature type="transmembrane region" description="Helical" evidence="1">
    <location>
        <begin position="346"/>
        <end position="365"/>
    </location>
</feature>
<feature type="transmembrane region" description="Helical" evidence="1">
    <location>
        <begin position="407"/>
        <end position="425"/>
    </location>
</feature>
<dbReference type="Gene3D" id="2.60.40.10">
    <property type="entry name" value="Immunoglobulins"/>
    <property type="match status" value="1"/>
</dbReference>
<evidence type="ECO:0000313" key="2">
    <source>
        <dbReference type="EMBL" id="KKT86759.1"/>
    </source>
</evidence>
<dbReference type="InterPro" id="IPR013783">
    <property type="entry name" value="Ig-like_fold"/>
</dbReference>
<keyword evidence="1" id="KW-0472">Membrane</keyword>
<dbReference type="Proteomes" id="UP000034797">
    <property type="component" value="Unassembled WGS sequence"/>
</dbReference>
<protein>
    <recommendedName>
        <fullName evidence="4">IPT/TIG domain-containing protein</fullName>
    </recommendedName>
</protein>
<sequence length="526" mass="60980">MKKNIIHFLILITLVLFGLYNRLLYLKNEESGLLNLNIRGSFSNITASTSGELLAGDTVTGIFHSKYPNLGIISIRFFNMNRDSRDTLLFRVKEEGQSKWFYEALYKTDQFQPHKLFPFGFPVIKDSAGRYYIFEIKSLYGETGDGILVDYQTPVFMARSQFTKRELTDDNKTMRYFIFNKIINIFSGSEVISNSIFYFLPSLLYIVYLCTVGISYQFLSLLTMSMVFYDIFYLKKQIFINYIATMLLWFLASLRFKISFKVSIFISIGILILIPASLTIDSNIYTEKTAIWVNLFLLSAILQHIFEVLRKDKDTLSAKQFFKNILNIKFEPIFVAPKKRSPVAKFVFFILSTVLLGLAFFNIFNKLPMFKSFYPKHYVVVFTSHLVLPQIILILSLFVLFLATKKYFKNVFFAGMVLSLIFFIGSRKIVKNSLWFEKSSRIISVTPSKISEAWTDVVITGKNFRNIPFVGKIQIDGTEQGQYMVYWSDEKIVFRTSPDLTRSGDVQVIPLNRTPSNKVPFVYSYK</sequence>
<organism evidence="2 3">
    <name type="scientific">Candidatus Collierbacteria bacterium GW2011_GWA2_44_99</name>
    <dbReference type="NCBI Taxonomy" id="1618380"/>
    <lineage>
        <taxon>Bacteria</taxon>
        <taxon>Candidatus Collieribacteriota</taxon>
    </lineage>
</organism>
<feature type="transmembrane region" description="Helical" evidence="1">
    <location>
        <begin position="377"/>
        <end position="401"/>
    </location>
</feature>
<feature type="transmembrane region" description="Helical" evidence="1">
    <location>
        <begin position="289"/>
        <end position="306"/>
    </location>
</feature>
<evidence type="ECO:0000313" key="3">
    <source>
        <dbReference type="Proteomes" id="UP000034797"/>
    </source>
</evidence>
<name>A0A0G1NRD5_9BACT</name>
<dbReference type="EMBL" id="LCJW01000002">
    <property type="protein sequence ID" value="KKT86759.1"/>
    <property type="molecule type" value="Genomic_DNA"/>
</dbReference>
<keyword evidence="1" id="KW-0812">Transmembrane</keyword>